<keyword evidence="2" id="KW-1185">Reference proteome</keyword>
<evidence type="ECO:0000313" key="2">
    <source>
        <dbReference type="Proteomes" id="UP000245829"/>
    </source>
</evidence>
<evidence type="ECO:0000313" key="1">
    <source>
        <dbReference type="EMBL" id="GBH33294.1"/>
    </source>
</evidence>
<dbReference type="GeneID" id="76209414"/>
<gene>
    <name evidence="1" type="ORF">NZNM25_00850</name>
</gene>
<comment type="caution">
    <text evidence="1">The sequence shown here is derived from an EMBL/GenBank/DDBJ whole genome shotgun (WGS) entry which is preliminary data.</text>
</comment>
<name>A0A2S2KNZ0_9ARCH</name>
<dbReference type="RefSeq" id="WP_109875962.1">
    <property type="nucleotide sequence ID" value="NZ_AP026695.1"/>
</dbReference>
<dbReference type="AlphaFoldDB" id="A0A2S2KNZ0"/>
<protein>
    <submittedName>
        <fullName evidence="1">Uncharacterized protein</fullName>
    </submittedName>
</protein>
<organism evidence="1 2">
    <name type="scientific">Nitrosopumilus zosterae</name>
    <dbReference type="NCBI Taxonomy" id="718286"/>
    <lineage>
        <taxon>Archaea</taxon>
        <taxon>Nitrososphaerota</taxon>
        <taxon>Nitrososphaeria</taxon>
        <taxon>Nitrosopumilales</taxon>
        <taxon>Nitrosopumilaceae</taxon>
        <taxon>Nitrosopumilus</taxon>
    </lineage>
</organism>
<proteinExistence type="predicted"/>
<accession>A0A2S2KNZ0</accession>
<dbReference type="Proteomes" id="UP000245829">
    <property type="component" value="Unassembled WGS sequence"/>
</dbReference>
<sequence>MYEFEKTRVGTIKMNIKNHTLDKIGSFSTVKRNLKLNGDRGRHWWGKLTDVRLNERNISTPFSFPLDEPKNI</sequence>
<dbReference type="EMBL" id="BGKI01000001">
    <property type="protein sequence ID" value="GBH33294.1"/>
    <property type="molecule type" value="Genomic_DNA"/>
</dbReference>
<reference evidence="1 2" key="1">
    <citation type="submission" date="2018-05" db="EMBL/GenBank/DDBJ databases">
        <title>genome sequencing of Nitrosopumilus sp. NM25.</title>
        <authorList>
            <person name="Mori K."/>
            <person name="Nakagawa T."/>
        </authorList>
    </citation>
    <scope>NUCLEOTIDE SEQUENCE [LARGE SCALE GENOMIC DNA]</scope>
    <source>
        <strain evidence="1 2">NM25</strain>
    </source>
</reference>